<keyword evidence="5" id="KW-0804">Transcription</keyword>
<dbReference type="PROSITE" id="PS50949">
    <property type="entry name" value="HTH_GNTR"/>
    <property type="match status" value="1"/>
</dbReference>
<dbReference type="PANTHER" id="PTHR46577:SF2">
    <property type="entry name" value="TRANSCRIPTIONAL REGULATORY PROTEIN"/>
    <property type="match status" value="1"/>
</dbReference>
<protein>
    <submittedName>
        <fullName evidence="7">Histidinol-phosphate aminotransferase</fullName>
    </submittedName>
</protein>
<evidence type="ECO:0000313" key="8">
    <source>
        <dbReference type="Proteomes" id="UP001428290"/>
    </source>
</evidence>
<evidence type="ECO:0000259" key="6">
    <source>
        <dbReference type="PROSITE" id="PS50949"/>
    </source>
</evidence>
<dbReference type="InterPro" id="IPR036388">
    <property type="entry name" value="WH-like_DNA-bd_sf"/>
</dbReference>
<dbReference type="PRINTS" id="PR00035">
    <property type="entry name" value="HTHGNTR"/>
</dbReference>
<dbReference type="PANTHER" id="PTHR46577">
    <property type="entry name" value="HTH-TYPE TRANSCRIPTIONAL REGULATORY PROTEIN GABR"/>
    <property type="match status" value="1"/>
</dbReference>
<dbReference type="InterPro" id="IPR015422">
    <property type="entry name" value="PyrdxlP-dep_Trfase_small"/>
</dbReference>
<dbReference type="CDD" id="cd00609">
    <property type="entry name" value="AAT_like"/>
    <property type="match status" value="1"/>
</dbReference>
<evidence type="ECO:0000256" key="1">
    <source>
        <dbReference type="ARBA" id="ARBA00005384"/>
    </source>
</evidence>
<evidence type="ECO:0000256" key="3">
    <source>
        <dbReference type="ARBA" id="ARBA00023015"/>
    </source>
</evidence>
<comment type="caution">
    <text evidence="7">The sequence shown here is derived from an EMBL/GenBank/DDBJ whole genome shotgun (WGS) entry which is preliminary data.</text>
</comment>
<keyword evidence="3" id="KW-0805">Transcription regulation</keyword>
<dbReference type="Gene3D" id="1.10.10.10">
    <property type="entry name" value="Winged helix-like DNA-binding domain superfamily/Winged helix DNA-binding domain"/>
    <property type="match status" value="1"/>
</dbReference>
<dbReference type="RefSeq" id="WP_345723052.1">
    <property type="nucleotide sequence ID" value="NZ_BAABRU010000011.1"/>
</dbReference>
<reference evidence="7 8" key="1">
    <citation type="submission" date="2024-02" db="EMBL/GenBank/DDBJ databases">
        <title>Herpetosiphon gulosus NBRC 112829.</title>
        <authorList>
            <person name="Ichikawa N."/>
            <person name="Katano-Makiyama Y."/>
            <person name="Hidaka K."/>
        </authorList>
    </citation>
    <scope>NUCLEOTIDE SEQUENCE [LARGE SCALE GENOMIC DNA]</scope>
    <source>
        <strain evidence="7 8">NBRC 112829</strain>
    </source>
</reference>
<dbReference type="CDD" id="cd07377">
    <property type="entry name" value="WHTH_GntR"/>
    <property type="match status" value="1"/>
</dbReference>
<sequence length="498" mass="55767">MEFQLDRQHAKPLYIQLSEQLQDRIRSGSLPAGTKLPPVRDLAESLGLTRLTVHNAYSELQASGWVEAYVGRGTFVAERIKPIIPEYEIRQRVVEELQTPWFSQGMLADMLRLAQQPNLISFAQAAPAEETFPVREIGRAIQQALRDPSALGYGPTQGELCLREAIATWLLDRNVVTSPDHVLVTTGAQQGVALALKAFVRQGDVVLVEEPTYLGFIEQATALGVRLIGIPLDDQGLRLDILQRVLCEYKPRLLYTVPTFHNPTGVCLSAERQEALLQLAQEHNLIILEDDVYGPLSYDAQAPHPIKARDPNGRVVYLGSFSKILTPGLRLGYLVARDELLHPLLTAKRGNDLHCSPLLQRALADYLGRGQLAAHLRYVRELYRERRDAMERALNRYCPRDIQWTHPRGGLCYWLTLPAGLNGTDIYTEAIEAGVGVTLGNVFFPQPPRNAHLRLCFATQSPELIDRGIRILGDVLTRHVLRCGQLAARAWRETTPLM</sequence>
<feature type="domain" description="HTH gntR-type" evidence="6">
    <location>
        <begin position="11"/>
        <end position="79"/>
    </location>
</feature>
<accession>A0ABP9X4C9</accession>
<keyword evidence="2" id="KW-0663">Pyridoxal phosphate</keyword>
<keyword evidence="8" id="KW-1185">Reference proteome</keyword>
<dbReference type="InterPro" id="IPR036390">
    <property type="entry name" value="WH_DNA-bd_sf"/>
</dbReference>
<evidence type="ECO:0000256" key="2">
    <source>
        <dbReference type="ARBA" id="ARBA00022898"/>
    </source>
</evidence>
<proteinExistence type="inferred from homology"/>
<dbReference type="SUPFAM" id="SSF53383">
    <property type="entry name" value="PLP-dependent transferases"/>
    <property type="match status" value="1"/>
</dbReference>
<gene>
    <name evidence="7" type="primary">hisC_4</name>
    <name evidence="7" type="ORF">Hgul01_03243</name>
</gene>
<dbReference type="GO" id="GO:0008483">
    <property type="term" value="F:transaminase activity"/>
    <property type="evidence" value="ECO:0007669"/>
    <property type="project" value="UniProtKB-KW"/>
</dbReference>
<evidence type="ECO:0000256" key="5">
    <source>
        <dbReference type="ARBA" id="ARBA00023163"/>
    </source>
</evidence>
<evidence type="ECO:0000313" key="7">
    <source>
        <dbReference type="EMBL" id="GAA5529433.1"/>
    </source>
</evidence>
<dbReference type="SUPFAM" id="SSF46785">
    <property type="entry name" value="Winged helix' DNA-binding domain"/>
    <property type="match status" value="1"/>
</dbReference>
<evidence type="ECO:0000256" key="4">
    <source>
        <dbReference type="ARBA" id="ARBA00023125"/>
    </source>
</evidence>
<keyword evidence="7" id="KW-0808">Transferase</keyword>
<dbReference type="InterPro" id="IPR015421">
    <property type="entry name" value="PyrdxlP-dep_Trfase_major"/>
</dbReference>
<keyword evidence="4" id="KW-0238">DNA-binding</keyword>
<dbReference type="Gene3D" id="3.40.640.10">
    <property type="entry name" value="Type I PLP-dependent aspartate aminotransferase-like (Major domain)"/>
    <property type="match status" value="1"/>
</dbReference>
<comment type="similarity">
    <text evidence="1">In the C-terminal section; belongs to the class-I pyridoxal-phosphate-dependent aminotransferase family.</text>
</comment>
<dbReference type="InterPro" id="IPR051446">
    <property type="entry name" value="HTH_trans_reg/aminotransferase"/>
</dbReference>
<dbReference type="InterPro" id="IPR004839">
    <property type="entry name" value="Aminotransferase_I/II_large"/>
</dbReference>
<dbReference type="Gene3D" id="3.90.1150.10">
    <property type="entry name" value="Aspartate Aminotransferase, domain 1"/>
    <property type="match status" value="1"/>
</dbReference>
<dbReference type="Pfam" id="PF00392">
    <property type="entry name" value="GntR"/>
    <property type="match status" value="1"/>
</dbReference>
<dbReference type="Proteomes" id="UP001428290">
    <property type="component" value="Unassembled WGS sequence"/>
</dbReference>
<dbReference type="Pfam" id="PF00155">
    <property type="entry name" value="Aminotran_1_2"/>
    <property type="match status" value="1"/>
</dbReference>
<dbReference type="SMART" id="SM00345">
    <property type="entry name" value="HTH_GNTR"/>
    <property type="match status" value="1"/>
</dbReference>
<dbReference type="EMBL" id="BAABRU010000011">
    <property type="protein sequence ID" value="GAA5529433.1"/>
    <property type="molecule type" value="Genomic_DNA"/>
</dbReference>
<dbReference type="InterPro" id="IPR015424">
    <property type="entry name" value="PyrdxlP-dep_Trfase"/>
</dbReference>
<dbReference type="InterPro" id="IPR000524">
    <property type="entry name" value="Tscrpt_reg_HTH_GntR"/>
</dbReference>
<organism evidence="7 8">
    <name type="scientific">Herpetosiphon gulosus</name>
    <dbReference type="NCBI Taxonomy" id="1973496"/>
    <lineage>
        <taxon>Bacteria</taxon>
        <taxon>Bacillati</taxon>
        <taxon>Chloroflexota</taxon>
        <taxon>Chloroflexia</taxon>
        <taxon>Herpetosiphonales</taxon>
        <taxon>Herpetosiphonaceae</taxon>
        <taxon>Herpetosiphon</taxon>
    </lineage>
</organism>
<name>A0ABP9X4C9_9CHLR</name>
<keyword evidence="7" id="KW-0032">Aminotransferase</keyword>